<evidence type="ECO:0000256" key="1">
    <source>
        <dbReference type="ARBA" id="ARBA00022714"/>
    </source>
</evidence>
<keyword evidence="4" id="KW-0411">Iron-sulfur</keyword>
<keyword evidence="3" id="KW-0408">Iron</keyword>
<dbReference type="GO" id="GO:0051537">
    <property type="term" value="F:2 iron, 2 sulfur cluster binding"/>
    <property type="evidence" value="ECO:0007669"/>
    <property type="project" value="UniProtKB-KW"/>
</dbReference>
<dbReference type="SUPFAM" id="SSF50022">
    <property type="entry name" value="ISP domain"/>
    <property type="match status" value="1"/>
</dbReference>
<protein>
    <submittedName>
        <fullName evidence="6">Cytochrome b6-f complex iron-sulfur subunit</fullName>
    </submittedName>
</protein>
<dbReference type="EMBL" id="VIWO01000004">
    <property type="protein sequence ID" value="TWF40617.1"/>
    <property type="molecule type" value="Genomic_DNA"/>
</dbReference>
<evidence type="ECO:0000256" key="4">
    <source>
        <dbReference type="ARBA" id="ARBA00023014"/>
    </source>
</evidence>
<dbReference type="OrthoDB" id="165343at2"/>
<dbReference type="InterPro" id="IPR036922">
    <property type="entry name" value="Rieske_2Fe-2S_sf"/>
</dbReference>
<evidence type="ECO:0000313" key="6">
    <source>
        <dbReference type="EMBL" id="TWF40617.1"/>
    </source>
</evidence>
<dbReference type="Gene3D" id="2.102.10.10">
    <property type="entry name" value="Rieske [2Fe-2S] iron-sulphur domain"/>
    <property type="match status" value="1"/>
</dbReference>
<dbReference type="GO" id="GO:0046872">
    <property type="term" value="F:metal ion binding"/>
    <property type="evidence" value="ECO:0007669"/>
    <property type="project" value="UniProtKB-KW"/>
</dbReference>
<proteinExistence type="predicted"/>
<evidence type="ECO:0000259" key="5">
    <source>
        <dbReference type="PROSITE" id="PS51296"/>
    </source>
</evidence>
<dbReference type="InterPro" id="IPR017941">
    <property type="entry name" value="Rieske_2Fe-2S"/>
</dbReference>
<evidence type="ECO:0000256" key="2">
    <source>
        <dbReference type="ARBA" id="ARBA00022723"/>
    </source>
</evidence>
<accession>A0A561PR71</accession>
<reference evidence="6 7" key="1">
    <citation type="submission" date="2019-06" db="EMBL/GenBank/DDBJ databases">
        <title>Sorghum-associated microbial communities from plants grown in Nebraska, USA.</title>
        <authorList>
            <person name="Schachtman D."/>
        </authorList>
    </citation>
    <scope>NUCLEOTIDE SEQUENCE [LARGE SCALE GENOMIC DNA]</scope>
    <source>
        <strain evidence="6 7">1209</strain>
    </source>
</reference>
<name>A0A561PR71_9BACT</name>
<keyword evidence="7" id="KW-1185">Reference proteome</keyword>
<keyword evidence="1" id="KW-0001">2Fe-2S</keyword>
<dbReference type="PROSITE" id="PS51296">
    <property type="entry name" value="RIESKE"/>
    <property type="match status" value="1"/>
</dbReference>
<sequence>MNRNEFLAALGISSASVILTTCLGCSKSSGGISPSDPPRNIDFTLDLTASANAALLTNGGYLTSNGVIVAKTSAGAYIAVQQSCTHESYPLNYQASSHQFYCNNHGATFSEDGSLSNGPASRSLTVYKTQLTGTSLRIYA</sequence>
<dbReference type="Pfam" id="PF00355">
    <property type="entry name" value="Rieske"/>
    <property type="match status" value="1"/>
</dbReference>
<comment type="caution">
    <text evidence="6">The sequence shown here is derived from an EMBL/GenBank/DDBJ whole genome shotgun (WGS) entry which is preliminary data.</text>
</comment>
<keyword evidence="2" id="KW-0479">Metal-binding</keyword>
<feature type="domain" description="Rieske" evidence="5">
    <location>
        <begin position="67"/>
        <end position="138"/>
    </location>
</feature>
<dbReference type="Proteomes" id="UP000320811">
    <property type="component" value="Unassembled WGS sequence"/>
</dbReference>
<evidence type="ECO:0000256" key="3">
    <source>
        <dbReference type="ARBA" id="ARBA00023004"/>
    </source>
</evidence>
<dbReference type="AlphaFoldDB" id="A0A561PR71"/>
<gene>
    <name evidence="6" type="ORF">FHW36_104300</name>
</gene>
<evidence type="ECO:0000313" key="7">
    <source>
        <dbReference type="Proteomes" id="UP000320811"/>
    </source>
</evidence>
<organism evidence="6 7">
    <name type="scientific">Chitinophaga polysaccharea</name>
    <dbReference type="NCBI Taxonomy" id="1293035"/>
    <lineage>
        <taxon>Bacteria</taxon>
        <taxon>Pseudomonadati</taxon>
        <taxon>Bacteroidota</taxon>
        <taxon>Chitinophagia</taxon>
        <taxon>Chitinophagales</taxon>
        <taxon>Chitinophagaceae</taxon>
        <taxon>Chitinophaga</taxon>
    </lineage>
</organism>